<sequence>MTPLRTNWRSSSQMDGRRAPIGARCALPLLSLASLNFFPYRFPPLDAKLTNNHVVQLFNSSQTNPPIV</sequence>
<accession>A0A1E4S291</accession>
<dbReference type="Proteomes" id="UP000094389">
    <property type="component" value="Unassembled WGS sequence"/>
</dbReference>
<keyword evidence="1" id="KW-1133">Transmembrane helix</keyword>
<reference evidence="2 3" key="1">
    <citation type="journal article" date="2016" name="Proc. Natl. Acad. Sci. U.S.A.">
        <title>Comparative genomics of biotechnologically important yeasts.</title>
        <authorList>
            <person name="Riley R."/>
            <person name="Haridas S."/>
            <person name="Wolfe K.H."/>
            <person name="Lopes M.R."/>
            <person name="Hittinger C.T."/>
            <person name="Goeker M."/>
            <person name="Salamov A.A."/>
            <person name="Wisecaver J.H."/>
            <person name="Long T.M."/>
            <person name="Calvey C.H."/>
            <person name="Aerts A.L."/>
            <person name="Barry K.W."/>
            <person name="Choi C."/>
            <person name="Clum A."/>
            <person name="Coughlan A.Y."/>
            <person name="Deshpande S."/>
            <person name="Douglass A.P."/>
            <person name="Hanson S.J."/>
            <person name="Klenk H.-P."/>
            <person name="LaButti K.M."/>
            <person name="Lapidus A."/>
            <person name="Lindquist E.A."/>
            <person name="Lipzen A.M."/>
            <person name="Meier-Kolthoff J.P."/>
            <person name="Ohm R.A."/>
            <person name="Otillar R.P."/>
            <person name="Pangilinan J.L."/>
            <person name="Peng Y."/>
            <person name="Rokas A."/>
            <person name="Rosa C.A."/>
            <person name="Scheuner C."/>
            <person name="Sibirny A.A."/>
            <person name="Slot J.C."/>
            <person name="Stielow J.B."/>
            <person name="Sun H."/>
            <person name="Kurtzman C.P."/>
            <person name="Blackwell M."/>
            <person name="Grigoriev I.V."/>
            <person name="Jeffries T.W."/>
        </authorList>
    </citation>
    <scope>NUCLEOTIDE SEQUENCE [LARGE SCALE GENOMIC DNA]</scope>
    <source>
        <strain evidence="3">ATCC 18201 / CBS 1600 / BCRC 20928 / JCM 3617 / NBRC 0987 / NRRL Y-1542</strain>
    </source>
</reference>
<keyword evidence="3" id="KW-1185">Reference proteome</keyword>
<evidence type="ECO:0000256" key="1">
    <source>
        <dbReference type="SAM" id="Phobius"/>
    </source>
</evidence>
<evidence type="ECO:0000313" key="2">
    <source>
        <dbReference type="EMBL" id="ODV73532.1"/>
    </source>
</evidence>
<dbReference type="GeneID" id="30989367"/>
<gene>
    <name evidence="2" type="ORF">CYBJADRAFT_167568</name>
</gene>
<dbReference type="RefSeq" id="XP_020070571.1">
    <property type="nucleotide sequence ID" value="XM_020214971.1"/>
</dbReference>
<feature type="transmembrane region" description="Helical" evidence="1">
    <location>
        <begin position="21"/>
        <end position="40"/>
    </location>
</feature>
<organism evidence="2 3">
    <name type="scientific">Cyberlindnera jadinii (strain ATCC 18201 / CBS 1600 / BCRC 20928 / JCM 3617 / NBRC 0987 / NRRL Y-1542)</name>
    <name type="common">Torula yeast</name>
    <name type="synonym">Candida utilis</name>
    <dbReference type="NCBI Taxonomy" id="983966"/>
    <lineage>
        <taxon>Eukaryota</taxon>
        <taxon>Fungi</taxon>
        <taxon>Dikarya</taxon>
        <taxon>Ascomycota</taxon>
        <taxon>Saccharomycotina</taxon>
        <taxon>Saccharomycetes</taxon>
        <taxon>Phaffomycetales</taxon>
        <taxon>Phaffomycetaceae</taxon>
        <taxon>Cyberlindnera</taxon>
    </lineage>
</organism>
<name>A0A1E4S291_CYBJN</name>
<keyword evidence="1" id="KW-0812">Transmembrane</keyword>
<protein>
    <submittedName>
        <fullName evidence="2">Uncharacterized protein</fullName>
    </submittedName>
</protein>
<dbReference type="EMBL" id="KV453930">
    <property type="protein sequence ID" value="ODV73532.1"/>
    <property type="molecule type" value="Genomic_DNA"/>
</dbReference>
<keyword evidence="1" id="KW-0472">Membrane</keyword>
<evidence type="ECO:0000313" key="3">
    <source>
        <dbReference type="Proteomes" id="UP000094389"/>
    </source>
</evidence>
<proteinExistence type="predicted"/>
<dbReference type="AlphaFoldDB" id="A0A1E4S291"/>